<comment type="caution">
    <text evidence="1">The sequence shown here is derived from an EMBL/GenBank/DDBJ whole genome shotgun (WGS) entry which is preliminary data.</text>
</comment>
<accession>A0A923LXT6</accession>
<protein>
    <submittedName>
        <fullName evidence="1">Uncharacterized protein</fullName>
    </submittedName>
</protein>
<dbReference type="EMBL" id="JACOPL010000009">
    <property type="protein sequence ID" value="MBC5725917.1"/>
    <property type="molecule type" value="Genomic_DNA"/>
</dbReference>
<sequence length="61" mass="6997">MKNTDIRSEIKTAGLYLWQIADALGINDGNFSRKLRHELPDEEKARIRTIIAELSTQREAV</sequence>
<proteinExistence type="predicted"/>
<dbReference type="Proteomes" id="UP000606499">
    <property type="component" value="Unassembled WGS sequence"/>
</dbReference>
<evidence type="ECO:0000313" key="2">
    <source>
        <dbReference type="Proteomes" id="UP000606499"/>
    </source>
</evidence>
<dbReference type="RefSeq" id="WP_186950057.1">
    <property type="nucleotide sequence ID" value="NZ_JACOPL010000009.1"/>
</dbReference>
<organism evidence="1 2">
    <name type="scientific">Agathobaculum faecis</name>
    <dbReference type="NCBI Taxonomy" id="2763013"/>
    <lineage>
        <taxon>Bacteria</taxon>
        <taxon>Bacillati</taxon>
        <taxon>Bacillota</taxon>
        <taxon>Clostridia</taxon>
        <taxon>Eubacteriales</taxon>
        <taxon>Butyricicoccaceae</taxon>
        <taxon>Agathobaculum</taxon>
    </lineage>
</organism>
<keyword evidence="2" id="KW-1185">Reference proteome</keyword>
<gene>
    <name evidence="1" type="ORF">H8S45_10670</name>
</gene>
<evidence type="ECO:0000313" key="1">
    <source>
        <dbReference type="EMBL" id="MBC5725917.1"/>
    </source>
</evidence>
<reference evidence="1" key="1">
    <citation type="submission" date="2020-08" db="EMBL/GenBank/DDBJ databases">
        <title>Genome public.</title>
        <authorList>
            <person name="Liu C."/>
            <person name="Sun Q."/>
        </authorList>
    </citation>
    <scope>NUCLEOTIDE SEQUENCE</scope>
    <source>
        <strain evidence="1">NSJ-28</strain>
    </source>
</reference>
<dbReference type="AlphaFoldDB" id="A0A923LXT6"/>
<name>A0A923LXT6_9FIRM</name>